<name>A0A4S3JPI6_9EURO</name>
<dbReference type="Proteomes" id="UP000308092">
    <property type="component" value="Unassembled WGS sequence"/>
</dbReference>
<evidence type="ECO:0000313" key="1">
    <source>
        <dbReference type="EMBL" id="THC95361.1"/>
    </source>
</evidence>
<keyword evidence="2" id="KW-1185">Reference proteome</keyword>
<evidence type="ECO:0000313" key="2">
    <source>
        <dbReference type="Proteomes" id="UP000308092"/>
    </source>
</evidence>
<dbReference type="EMBL" id="SOSA01000161">
    <property type="protein sequence ID" value="THC95361.1"/>
    <property type="molecule type" value="Genomic_DNA"/>
</dbReference>
<sequence length="46" mass="5175">MSDIQAYENNRLREVCKHELQDAKSRAEPASLRITELQAKGAFAAN</sequence>
<comment type="caution">
    <text evidence="1">The sequence shown here is derived from an EMBL/GenBank/DDBJ whole genome shotgun (WGS) entry which is preliminary data.</text>
</comment>
<proteinExistence type="predicted"/>
<protein>
    <submittedName>
        <fullName evidence="1">Uncharacterized protein</fullName>
    </submittedName>
</protein>
<dbReference type="AlphaFoldDB" id="A0A4S3JPI6"/>
<organism evidence="1 2">
    <name type="scientific">Aspergillus tanneri</name>
    <dbReference type="NCBI Taxonomy" id="1220188"/>
    <lineage>
        <taxon>Eukaryota</taxon>
        <taxon>Fungi</taxon>
        <taxon>Dikarya</taxon>
        <taxon>Ascomycota</taxon>
        <taxon>Pezizomycotina</taxon>
        <taxon>Eurotiomycetes</taxon>
        <taxon>Eurotiomycetidae</taxon>
        <taxon>Eurotiales</taxon>
        <taxon>Aspergillaceae</taxon>
        <taxon>Aspergillus</taxon>
        <taxon>Aspergillus subgen. Circumdati</taxon>
    </lineage>
</organism>
<dbReference type="VEuPathDB" id="FungiDB:EYZ11_005175"/>
<reference evidence="1 2" key="1">
    <citation type="submission" date="2019-03" db="EMBL/GenBank/DDBJ databases">
        <title>The genome sequence of a newly discovered highly antifungal drug resistant Aspergillus species, Aspergillus tanneri NIH 1004.</title>
        <authorList>
            <person name="Mounaud S."/>
            <person name="Singh I."/>
            <person name="Joardar V."/>
            <person name="Pakala S."/>
            <person name="Pakala S."/>
            <person name="Venepally P."/>
            <person name="Hoover J."/>
            <person name="Nierman W."/>
            <person name="Chung J."/>
            <person name="Losada L."/>
        </authorList>
    </citation>
    <scope>NUCLEOTIDE SEQUENCE [LARGE SCALE GENOMIC DNA]</scope>
    <source>
        <strain evidence="1 2">NIH1004</strain>
    </source>
</reference>
<gene>
    <name evidence="1" type="ORF">EYZ11_005175</name>
</gene>
<accession>A0A4S3JPI6</accession>